<evidence type="ECO:0000313" key="4">
    <source>
        <dbReference type="Proteomes" id="UP000019151"/>
    </source>
</evidence>
<geneLocation type="plasmid" evidence="3 4">
    <name>2</name>
</geneLocation>
<dbReference type="RefSeq" id="WP_025414673.1">
    <property type="nucleotide sequence ID" value="NZ_CP007130.1"/>
</dbReference>
<dbReference type="Gene3D" id="1.20.120.450">
    <property type="entry name" value="dinb family like domain"/>
    <property type="match status" value="1"/>
</dbReference>
<evidence type="ECO:0000256" key="2">
    <source>
        <dbReference type="ARBA" id="ARBA00022723"/>
    </source>
</evidence>
<dbReference type="HOGENOM" id="CLU_136019_0_0_0"/>
<keyword evidence="4" id="KW-1185">Reference proteome</keyword>
<dbReference type="Pfam" id="PF05163">
    <property type="entry name" value="DinB"/>
    <property type="match status" value="1"/>
</dbReference>
<accession>W0RSS9</accession>
<dbReference type="Proteomes" id="UP000019151">
    <property type="component" value="Plasmid 2"/>
</dbReference>
<dbReference type="eggNOG" id="COG2318">
    <property type="taxonomic scope" value="Bacteria"/>
</dbReference>
<keyword evidence="3" id="KW-0614">Plasmid</keyword>
<dbReference type="InParanoid" id="W0RSS9"/>
<reference evidence="3 4" key="1">
    <citation type="journal article" date="2014" name="Genome Announc.">
        <title>Genome Sequence and Methylome of Soil Bacterium Gemmatirosa kalamazoonensis KBS708T, a Member of the Rarely Cultivated Gemmatimonadetes Phylum.</title>
        <authorList>
            <person name="Debruyn J.M."/>
            <person name="Radosevich M."/>
            <person name="Wommack K.E."/>
            <person name="Polson S.W."/>
            <person name="Hauser L.J."/>
            <person name="Fawaz M.N."/>
            <person name="Korlach J."/>
            <person name="Tsai Y.C."/>
        </authorList>
    </citation>
    <scope>NUCLEOTIDE SEQUENCE [LARGE SCALE GENOMIC DNA]</scope>
    <source>
        <strain evidence="3 4">KBS708</strain>
        <plasmid evidence="4">Plasmid 2</plasmid>
    </source>
</reference>
<sequence>MSDGPAAAIAFRELIHYTNDETARWHRWLAANPGALDLAWGDARIPTVRHLVQHIFAIERRSADRLHGDAPSPLDVVRMDDVDSLFASGREAREKLERYLASATDEALTGRLEFTTASGDRASASRRKIVAHVLLHGIRHWAQLAAELRRQGRSTDGRHDIAFSDAME</sequence>
<evidence type="ECO:0000313" key="3">
    <source>
        <dbReference type="EMBL" id="AHG93370.1"/>
    </source>
</evidence>
<comment type="similarity">
    <text evidence="1">Belongs to the DinB family.</text>
</comment>
<dbReference type="OrthoDB" id="119841at2"/>
<dbReference type="AlphaFoldDB" id="W0RSS9"/>
<gene>
    <name evidence="3" type="ORF">J421_5835</name>
</gene>
<dbReference type="EMBL" id="CP007130">
    <property type="protein sequence ID" value="AHG93370.1"/>
    <property type="molecule type" value="Genomic_DNA"/>
</dbReference>
<protein>
    <submittedName>
        <fullName evidence="3">DinB family protein</fullName>
    </submittedName>
</protein>
<dbReference type="GO" id="GO:0046872">
    <property type="term" value="F:metal ion binding"/>
    <property type="evidence" value="ECO:0007669"/>
    <property type="project" value="UniProtKB-KW"/>
</dbReference>
<keyword evidence="2" id="KW-0479">Metal-binding</keyword>
<name>W0RSS9_9BACT</name>
<proteinExistence type="inferred from homology"/>
<organism evidence="3 4">
    <name type="scientific">Gemmatirosa kalamazoonensis</name>
    <dbReference type="NCBI Taxonomy" id="861299"/>
    <lineage>
        <taxon>Bacteria</taxon>
        <taxon>Pseudomonadati</taxon>
        <taxon>Gemmatimonadota</taxon>
        <taxon>Gemmatimonadia</taxon>
        <taxon>Gemmatimonadales</taxon>
        <taxon>Gemmatimonadaceae</taxon>
        <taxon>Gemmatirosa</taxon>
    </lineage>
</organism>
<evidence type="ECO:0000256" key="1">
    <source>
        <dbReference type="ARBA" id="ARBA00008635"/>
    </source>
</evidence>
<dbReference type="KEGG" id="gba:J421_5835"/>
<dbReference type="InterPro" id="IPR034660">
    <property type="entry name" value="DinB/YfiT-like"/>
</dbReference>
<dbReference type="SUPFAM" id="SSF109854">
    <property type="entry name" value="DinB/YfiT-like putative metalloenzymes"/>
    <property type="match status" value="1"/>
</dbReference>
<dbReference type="InterPro" id="IPR007837">
    <property type="entry name" value="DinB"/>
</dbReference>